<feature type="region of interest" description="Disordered" evidence="1">
    <location>
        <begin position="229"/>
        <end position="256"/>
    </location>
</feature>
<evidence type="ECO:0000256" key="1">
    <source>
        <dbReference type="SAM" id="MobiDB-lite"/>
    </source>
</evidence>
<dbReference type="InterPro" id="IPR011050">
    <property type="entry name" value="Pectin_lyase_fold/virulence"/>
</dbReference>
<gene>
    <name evidence="2" type="ORF">PPROV_000116600</name>
</gene>
<comment type="caution">
    <text evidence="2">The sequence shown here is derived from an EMBL/GenBank/DDBJ whole genome shotgun (WGS) entry which is preliminary data.</text>
</comment>
<dbReference type="OrthoDB" id="5949092at2759"/>
<evidence type="ECO:0008006" key="4">
    <source>
        <dbReference type="Google" id="ProtNLM"/>
    </source>
</evidence>
<dbReference type="PANTHER" id="PTHR36453">
    <property type="entry name" value="SECRETED PROTEIN-RELATED"/>
    <property type="match status" value="1"/>
</dbReference>
<dbReference type="Gene3D" id="2.160.20.10">
    <property type="entry name" value="Single-stranded right-handed beta-helix, Pectin lyase-like"/>
    <property type="match status" value="1"/>
</dbReference>
<keyword evidence="3" id="KW-1185">Reference proteome</keyword>
<organism evidence="2 3">
    <name type="scientific">Pycnococcus provasolii</name>
    <dbReference type="NCBI Taxonomy" id="41880"/>
    <lineage>
        <taxon>Eukaryota</taxon>
        <taxon>Viridiplantae</taxon>
        <taxon>Chlorophyta</taxon>
        <taxon>Pseudoscourfieldiophyceae</taxon>
        <taxon>Pseudoscourfieldiales</taxon>
        <taxon>Pycnococcaceae</taxon>
        <taxon>Pycnococcus</taxon>
    </lineage>
</organism>
<name>A0A830HAG2_9CHLO</name>
<dbReference type="SUPFAM" id="SSF51126">
    <property type="entry name" value="Pectin lyase-like"/>
    <property type="match status" value="1"/>
</dbReference>
<protein>
    <recommendedName>
        <fullName evidence="4">Right handed beta helix domain-containing protein</fullName>
    </recommendedName>
</protein>
<proteinExistence type="predicted"/>
<accession>A0A830HAG2</accession>
<evidence type="ECO:0000313" key="2">
    <source>
        <dbReference type="EMBL" id="GHP02409.1"/>
    </source>
</evidence>
<evidence type="ECO:0000313" key="3">
    <source>
        <dbReference type="Proteomes" id="UP000660262"/>
    </source>
</evidence>
<dbReference type="PANTHER" id="PTHR36453:SF1">
    <property type="entry name" value="RIGHT HANDED BETA HELIX DOMAIN-CONTAINING PROTEIN"/>
    <property type="match status" value="1"/>
</dbReference>
<sequence length="511" mass="56248">MPFHSQKRNGVHVTSENLPNFPYKNATGAVVFAWRPYHWYTNMWRVGGTRSSNQDDESTELWFSHGGYQGGEGETTGAEWFIENVREELDAPNEWFYDETSDTLFYVVNGTATMDSLVFEAVVVKSFVDVRGTSSNPVTDVSVSGIVFRDTAPTYLDVHGLPSGGDWALHKGGAITAVGVRGLRIESSLFARIDGNAIYLGGYARDVVVDGNEFVWIGGTAIASWGDTSTALDESGRRKPLADPVGPDGRSGEQPRGTVIANNLAHEVGIYQKQSSFYFQAISALTQISGNVVFNGPRAHINFNDGFGGGDVIADNLLANSCRESGDHGPFNSWDRVPYIHNLRGKSSVIPVFRNVHNNLVLATYQSQEAFDTDDGSSYYYFHDNVELFADTGFKSDFGGRENKQWGNIYAYVNACWHLCCGTDWIYANAFRSNVCVFKNPDGYASTCDSKIAPNTWDVGNNRLFTKSGDLNVCNMTLQQWFAGGHDVGTTVSAWPTDADLIAWSRELLGM</sequence>
<dbReference type="AlphaFoldDB" id="A0A830HAG2"/>
<reference evidence="2" key="1">
    <citation type="submission" date="2020-10" db="EMBL/GenBank/DDBJ databases">
        <title>Unveiling of a novel bifunctional photoreceptor, Dualchrome1, isolated from a cosmopolitan green alga.</title>
        <authorList>
            <person name="Suzuki S."/>
            <person name="Kawachi M."/>
        </authorList>
    </citation>
    <scope>NUCLEOTIDE SEQUENCE</scope>
    <source>
        <strain evidence="2">NIES 2893</strain>
    </source>
</reference>
<dbReference type="InterPro" id="IPR012334">
    <property type="entry name" value="Pectin_lyas_fold"/>
</dbReference>
<dbReference type="Proteomes" id="UP000660262">
    <property type="component" value="Unassembled WGS sequence"/>
</dbReference>
<dbReference type="EMBL" id="BNJQ01000003">
    <property type="protein sequence ID" value="GHP02409.1"/>
    <property type="molecule type" value="Genomic_DNA"/>
</dbReference>